<dbReference type="Proteomes" id="UP001472677">
    <property type="component" value="Unassembled WGS sequence"/>
</dbReference>
<protein>
    <submittedName>
        <fullName evidence="1">Uncharacterized protein</fullName>
    </submittedName>
</protein>
<proteinExistence type="predicted"/>
<comment type="caution">
    <text evidence="1">The sequence shown here is derived from an EMBL/GenBank/DDBJ whole genome shotgun (WGS) entry which is preliminary data.</text>
</comment>
<reference evidence="1 2" key="1">
    <citation type="journal article" date="2024" name="G3 (Bethesda)">
        <title>Genome assembly of Hibiscus sabdariffa L. provides insights into metabolisms of medicinal natural products.</title>
        <authorList>
            <person name="Kim T."/>
        </authorList>
    </citation>
    <scope>NUCLEOTIDE SEQUENCE [LARGE SCALE GENOMIC DNA]</scope>
    <source>
        <strain evidence="1">TK-2024</strain>
        <tissue evidence="1">Old leaves</tissue>
    </source>
</reference>
<evidence type="ECO:0000313" key="2">
    <source>
        <dbReference type="Proteomes" id="UP001472677"/>
    </source>
</evidence>
<sequence length="166" mass="19432">MLAALRSTALARRIQFSVVPANLVLVHDVAEAELLIACALLRRYDKCQQPAKKIMNRQIMLSYLLLTLLDDRVNKVHIIPELKEKIELEIRFDNIEVQPNLICNKRQIQTSKAEQSKRMKLGNLDASMERTHQIMQRFAKALWNVVKQDNEKLKVRYDWLAEIIFH</sequence>
<evidence type="ECO:0000313" key="1">
    <source>
        <dbReference type="EMBL" id="KAK8551767.1"/>
    </source>
</evidence>
<name>A0ABR2E745_9ROSI</name>
<gene>
    <name evidence="1" type="ORF">V6N12_040390</name>
</gene>
<keyword evidence="2" id="KW-1185">Reference proteome</keyword>
<accession>A0ABR2E745</accession>
<organism evidence="1 2">
    <name type="scientific">Hibiscus sabdariffa</name>
    <name type="common">roselle</name>
    <dbReference type="NCBI Taxonomy" id="183260"/>
    <lineage>
        <taxon>Eukaryota</taxon>
        <taxon>Viridiplantae</taxon>
        <taxon>Streptophyta</taxon>
        <taxon>Embryophyta</taxon>
        <taxon>Tracheophyta</taxon>
        <taxon>Spermatophyta</taxon>
        <taxon>Magnoliopsida</taxon>
        <taxon>eudicotyledons</taxon>
        <taxon>Gunneridae</taxon>
        <taxon>Pentapetalae</taxon>
        <taxon>rosids</taxon>
        <taxon>malvids</taxon>
        <taxon>Malvales</taxon>
        <taxon>Malvaceae</taxon>
        <taxon>Malvoideae</taxon>
        <taxon>Hibiscus</taxon>
    </lineage>
</organism>
<dbReference type="EMBL" id="JBBPBM010000020">
    <property type="protein sequence ID" value="KAK8551767.1"/>
    <property type="molecule type" value="Genomic_DNA"/>
</dbReference>